<dbReference type="InterPro" id="IPR036397">
    <property type="entry name" value="RNaseH_sf"/>
</dbReference>
<sequence length="70" mass="8279">MFMDDNAPTHGARMVTVGLQKVGVAHMVWPATTYYLNPIEQVWDQLKQRLDDWTPKWPVELHCEYIVFIF</sequence>
<dbReference type="GO" id="GO:0003676">
    <property type="term" value="F:nucleic acid binding"/>
    <property type="evidence" value="ECO:0007669"/>
    <property type="project" value="InterPro"/>
</dbReference>
<reference evidence="1" key="2">
    <citation type="submission" date="2025-09" db="UniProtKB">
        <authorList>
            <consortium name="Ensembl"/>
        </authorList>
    </citation>
    <scope>IDENTIFICATION</scope>
</reference>
<dbReference type="AlphaFoldDB" id="A0A3B3CQ69"/>
<protein>
    <recommendedName>
        <fullName evidence="3">Tc1-like transposase DDE domain-containing protein</fullName>
    </recommendedName>
</protein>
<organism evidence="1 2">
    <name type="scientific">Oryzias melastigma</name>
    <name type="common">Marine medaka</name>
    <dbReference type="NCBI Taxonomy" id="30732"/>
    <lineage>
        <taxon>Eukaryota</taxon>
        <taxon>Metazoa</taxon>
        <taxon>Chordata</taxon>
        <taxon>Craniata</taxon>
        <taxon>Vertebrata</taxon>
        <taxon>Euteleostomi</taxon>
        <taxon>Actinopterygii</taxon>
        <taxon>Neopterygii</taxon>
        <taxon>Teleostei</taxon>
        <taxon>Neoteleostei</taxon>
        <taxon>Acanthomorphata</taxon>
        <taxon>Ovalentaria</taxon>
        <taxon>Atherinomorphae</taxon>
        <taxon>Beloniformes</taxon>
        <taxon>Adrianichthyidae</taxon>
        <taxon>Oryziinae</taxon>
        <taxon>Oryzias</taxon>
    </lineage>
</organism>
<dbReference type="Proteomes" id="UP000261560">
    <property type="component" value="Unplaced"/>
</dbReference>
<dbReference type="Gene3D" id="3.30.420.10">
    <property type="entry name" value="Ribonuclease H-like superfamily/Ribonuclease H"/>
    <property type="match status" value="1"/>
</dbReference>
<dbReference type="STRING" id="30732.ENSOMEP00000020007"/>
<accession>A0A3B3CQ69</accession>
<dbReference type="Ensembl" id="ENSOMET00000029373.1">
    <property type="protein sequence ID" value="ENSOMEP00000020007.1"/>
    <property type="gene ID" value="ENSOMEG00000021822.1"/>
</dbReference>
<reference evidence="1" key="1">
    <citation type="submission" date="2025-08" db="UniProtKB">
        <authorList>
            <consortium name="Ensembl"/>
        </authorList>
    </citation>
    <scope>IDENTIFICATION</scope>
</reference>
<evidence type="ECO:0000313" key="2">
    <source>
        <dbReference type="Proteomes" id="UP000261560"/>
    </source>
</evidence>
<evidence type="ECO:0000313" key="1">
    <source>
        <dbReference type="Ensembl" id="ENSOMEP00000020007.1"/>
    </source>
</evidence>
<dbReference type="GeneTree" id="ENSGT01030000235357"/>
<proteinExistence type="predicted"/>
<dbReference type="PaxDb" id="30732-ENSOMEP00000020007"/>
<evidence type="ECO:0008006" key="3">
    <source>
        <dbReference type="Google" id="ProtNLM"/>
    </source>
</evidence>
<name>A0A3B3CQ69_ORYME</name>
<keyword evidence="2" id="KW-1185">Reference proteome</keyword>